<sequence length="150" mass="17992">MDILNHIKYFLLFFIFFSCKKEKYFYQESIILKNWNNKSIKSAHLILFEKNTDFVKIKEIDSTFTTFIIKGGEEKGNIELTFKKINELPIDKDFILKINNSEYKIQKIKWTENVKMAGMVKWITYSIDSFNMNNKKYSSDLGRLYILREP</sequence>
<proteinExistence type="predicted"/>
<evidence type="ECO:0000313" key="2">
    <source>
        <dbReference type="Proteomes" id="UP001621706"/>
    </source>
</evidence>
<protein>
    <recommendedName>
        <fullName evidence="3">Lipoprotein</fullName>
    </recommendedName>
</protein>
<gene>
    <name evidence="1" type="ORF">V3I07_07950</name>
</gene>
<name>A0ABW8P919_9FLAO</name>
<dbReference type="EMBL" id="JAZGZP010000010">
    <property type="protein sequence ID" value="MFK7000826.1"/>
    <property type="molecule type" value="Genomic_DNA"/>
</dbReference>
<dbReference type="Proteomes" id="UP001621706">
    <property type="component" value="Unassembled WGS sequence"/>
</dbReference>
<evidence type="ECO:0008006" key="3">
    <source>
        <dbReference type="Google" id="ProtNLM"/>
    </source>
</evidence>
<comment type="caution">
    <text evidence="1">The sequence shown here is derived from an EMBL/GenBank/DDBJ whole genome shotgun (WGS) entry which is preliminary data.</text>
</comment>
<reference evidence="1 2" key="1">
    <citation type="submission" date="2024-02" db="EMBL/GenBank/DDBJ databases">
        <title>Comparative Genomic Analysis of Flavobacterium Species Causing Columnaris Disease of Freshwater Fish in Thailand: Insights into Virulence and Resistance Mechanisms.</title>
        <authorList>
            <person name="Nguyen D."/>
            <person name="Chokmangmeepisarn P."/>
            <person name="Khianchaikhan K."/>
            <person name="Morishita M."/>
            <person name="Bunnoy A."/>
            <person name="Rodkhum C."/>
        </authorList>
    </citation>
    <scope>NUCLEOTIDE SEQUENCE [LARGE SCALE GENOMIC DNA]</scope>
    <source>
        <strain evidence="1 2">CNRT2201</strain>
    </source>
</reference>
<evidence type="ECO:0000313" key="1">
    <source>
        <dbReference type="EMBL" id="MFK7000826.1"/>
    </source>
</evidence>
<accession>A0ABW8P919</accession>
<dbReference type="RefSeq" id="WP_088398556.1">
    <property type="nucleotide sequence ID" value="NZ_JAZGZP010000010.1"/>
</dbReference>
<organism evidence="1 2">
    <name type="scientific">Flavobacterium oreochromis</name>
    <dbReference type="NCBI Taxonomy" id="2906078"/>
    <lineage>
        <taxon>Bacteria</taxon>
        <taxon>Pseudomonadati</taxon>
        <taxon>Bacteroidota</taxon>
        <taxon>Flavobacteriia</taxon>
        <taxon>Flavobacteriales</taxon>
        <taxon>Flavobacteriaceae</taxon>
        <taxon>Flavobacterium</taxon>
    </lineage>
</organism>
<keyword evidence="2" id="KW-1185">Reference proteome</keyword>